<accession>A0AAP5F9Q6</accession>
<evidence type="ECO:0000256" key="1">
    <source>
        <dbReference type="SAM" id="SignalP"/>
    </source>
</evidence>
<proteinExistence type="predicted"/>
<evidence type="ECO:0008006" key="4">
    <source>
        <dbReference type="Google" id="ProtNLM"/>
    </source>
</evidence>
<dbReference type="AlphaFoldDB" id="A0AAP5F9Q6"/>
<evidence type="ECO:0000313" key="3">
    <source>
        <dbReference type="Proteomes" id="UP001240529"/>
    </source>
</evidence>
<comment type="caution">
    <text evidence="2">The sequence shown here is derived from an EMBL/GenBank/DDBJ whole genome shotgun (WGS) entry which is preliminary data.</text>
</comment>
<name>A0AAP5F9Q6_9GAMM</name>
<sequence>MKLQIAILTFIVSASVQAGDGTPTDGKIADEAKTPSRIVRSAEWPDFIGGTISVEQSLTRNSKGQYVYRYDDQTEATKQYHEASCADIGMNPAKGESITVGPGSAAWHCSSIESNSASDAKSTDYVIAYAPNGQVSAGQNFISYGTVRFNSSVSGNIQGSVQIDNGRCHTFYSEYYPPNTVGNHTARILCFAHAPQTMNTLMEGCVPRACASDRGSIRAY</sequence>
<dbReference type="RefSeq" id="WP_191863808.1">
    <property type="nucleotide sequence ID" value="NZ_CP146845.1"/>
</dbReference>
<organism evidence="2 3">
    <name type="scientific">Stenotrophomonas geniculata</name>
    <dbReference type="NCBI Taxonomy" id="86188"/>
    <lineage>
        <taxon>Bacteria</taxon>
        <taxon>Pseudomonadati</taxon>
        <taxon>Pseudomonadota</taxon>
        <taxon>Gammaproteobacteria</taxon>
        <taxon>Lysobacterales</taxon>
        <taxon>Lysobacteraceae</taxon>
        <taxon>Stenotrophomonas</taxon>
    </lineage>
</organism>
<keyword evidence="1" id="KW-0732">Signal</keyword>
<protein>
    <recommendedName>
        <fullName evidence="4">Secreted protein</fullName>
    </recommendedName>
</protein>
<feature type="signal peptide" evidence="1">
    <location>
        <begin position="1"/>
        <end position="18"/>
    </location>
</feature>
<dbReference type="Proteomes" id="UP001240529">
    <property type="component" value="Unassembled WGS sequence"/>
</dbReference>
<feature type="chain" id="PRO_5042961109" description="Secreted protein" evidence="1">
    <location>
        <begin position="19"/>
        <end position="220"/>
    </location>
</feature>
<gene>
    <name evidence="2" type="ORF">Q0031_12160</name>
</gene>
<reference evidence="2" key="1">
    <citation type="submission" date="2023-07" db="EMBL/GenBank/DDBJ databases">
        <authorList>
            <person name="Shahid S."/>
            <person name="Akbar M.Y."/>
            <person name="Ajmal W."/>
            <person name="Ansari A."/>
            <person name="Ghazanfar S."/>
        </authorList>
    </citation>
    <scope>NUCLEOTIDE SEQUENCE</scope>
    <source>
        <strain evidence="2">NIGAB</strain>
    </source>
</reference>
<dbReference type="EMBL" id="JAVIAC010000005">
    <property type="protein sequence ID" value="MDQ7952540.1"/>
    <property type="molecule type" value="Genomic_DNA"/>
</dbReference>
<evidence type="ECO:0000313" key="2">
    <source>
        <dbReference type="EMBL" id="MDQ7952540.1"/>
    </source>
</evidence>